<dbReference type="Pfam" id="PF07584">
    <property type="entry name" value="BatA"/>
    <property type="match status" value="1"/>
</dbReference>
<feature type="transmembrane region" description="Helical" evidence="6">
    <location>
        <begin position="6"/>
        <end position="26"/>
    </location>
</feature>
<comment type="caution">
    <text evidence="8">The sequence shown here is derived from an EMBL/GenBank/DDBJ whole genome shotgun (WGS) entry which is preliminary data.</text>
</comment>
<organism evidence="8 9">
    <name type="scientific">Ramlibacter henchirensis</name>
    <dbReference type="NCBI Taxonomy" id="204072"/>
    <lineage>
        <taxon>Bacteria</taxon>
        <taxon>Pseudomonadati</taxon>
        <taxon>Pseudomonadota</taxon>
        <taxon>Betaproteobacteria</taxon>
        <taxon>Burkholderiales</taxon>
        <taxon>Comamonadaceae</taxon>
        <taxon>Ramlibacter</taxon>
    </lineage>
</organism>
<evidence type="ECO:0000256" key="1">
    <source>
        <dbReference type="ARBA" id="ARBA00022475"/>
    </source>
</evidence>
<accession>A0A4Z0C4C7</accession>
<name>A0A4Z0C4C7_9BURK</name>
<gene>
    <name evidence="8" type="ORF">EZ313_05560</name>
</gene>
<feature type="transmembrane region" description="Helical" evidence="6">
    <location>
        <begin position="317"/>
        <end position="340"/>
    </location>
</feature>
<evidence type="ECO:0000256" key="2">
    <source>
        <dbReference type="ARBA" id="ARBA00022692"/>
    </source>
</evidence>
<feature type="compositionally biased region" description="Basic and acidic residues" evidence="5">
    <location>
        <begin position="194"/>
        <end position="203"/>
    </location>
</feature>
<reference evidence="8 9" key="1">
    <citation type="submission" date="2019-03" db="EMBL/GenBank/DDBJ databases">
        <title>Ramlibacter henchirensis DSM 14656, whole genome shotgun sequence.</title>
        <authorList>
            <person name="Zhang X."/>
            <person name="Feng G."/>
            <person name="Zhu H."/>
        </authorList>
    </citation>
    <scope>NUCLEOTIDE SEQUENCE [LARGE SCALE GENOMIC DNA]</scope>
    <source>
        <strain evidence="8 9">DSM 14656</strain>
    </source>
</reference>
<sequence length="344" mass="37517">MFFLWPQYLWLMLGLALLPVLYIWLLRRRARLAVRYSSVKVVREAAGSQWRRHVPPALLLLACAGLLLASARPVARVALPWARTTIILTMDVSLSMRVTDVKPTRLAAAQDAAKLFLHDLPADIEVGLVTFAGSTQVAQRATLDRKSLVAAIDGFQMQMGTAVGNAIVMSLTELFPDHGLDLEELAAGGRLHGRSLDEKDKPPPRNIKPVPPGSYRSAAIILLSDGRRTTGIDTLLAAKMAADRGVRIYVVGLGTVDGEAASAEGMPIYLRLDEPTLREVARMTGGEYFYAGTAEKLRSVYENLGSRVEIVTRENELTALLALASAVVMFAAGTLSVLWFRRIA</sequence>
<dbReference type="PROSITE" id="PS50234">
    <property type="entry name" value="VWFA"/>
    <property type="match status" value="1"/>
</dbReference>
<dbReference type="Proteomes" id="UP000298180">
    <property type="component" value="Unassembled WGS sequence"/>
</dbReference>
<dbReference type="Gene3D" id="3.40.50.410">
    <property type="entry name" value="von Willebrand factor, type A domain"/>
    <property type="match status" value="1"/>
</dbReference>
<evidence type="ECO:0000259" key="7">
    <source>
        <dbReference type="PROSITE" id="PS50234"/>
    </source>
</evidence>
<keyword evidence="1" id="KW-1003">Cell membrane</keyword>
<evidence type="ECO:0000256" key="5">
    <source>
        <dbReference type="SAM" id="MobiDB-lite"/>
    </source>
</evidence>
<evidence type="ECO:0000256" key="4">
    <source>
        <dbReference type="ARBA" id="ARBA00023136"/>
    </source>
</evidence>
<dbReference type="PANTHER" id="PTHR22550:SF5">
    <property type="entry name" value="LEUCINE ZIPPER PROTEIN 4"/>
    <property type="match status" value="1"/>
</dbReference>
<evidence type="ECO:0000313" key="8">
    <source>
        <dbReference type="EMBL" id="TFZ06111.1"/>
    </source>
</evidence>
<keyword evidence="9" id="KW-1185">Reference proteome</keyword>
<dbReference type="InterPro" id="IPR002035">
    <property type="entry name" value="VWF_A"/>
</dbReference>
<dbReference type="PANTHER" id="PTHR22550">
    <property type="entry name" value="SPORE GERMINATION PROTEIN"/>
    <property type="match status" value="1"/>
</dbReference>
<dbReference type="AlphaFoldDB" id="A0A4Z0C4C7"/>
<dbReference type="InterPro" id="IPR024163">
    <property type="entry name" value="Aerotolerance_reg_N"/>
</dbReference>
<feature type="region of interest" description="Disordered" evidence="5">
    <location>
        <begin position="193"/>
        <end position="212"/>
    </location>
</feature>
<dbReference type="OrthoDB" id="8882959at2"/>
<dbReference type="Pfam" id="PF13519">
    <property type="entry name" value="VWA_2"/>
    <property type="match status" value="1"/>
</dbReference>
<dbReference type="InterPro" id="IPR050768">
    <property type="entry name" value="UPF0353/GerABKA_families"/>
</dbReference>
<dbReference type="RefSeq" id="WP_135262197.1">
    <property type="nucleotide sequence ID" value="NZ_SMLM01000001.1"/>
</dbReference>
<evidence type="ECO:0000256" key="6">
    <source>
        <dbReference type="SAM" id="Phobius"/>
    </source>
</evidence>
<dbReference type="InterPro" id="IPR036465">
    <property type="entry name" value="vWFA_dom_sf"/>
</dbReference>
<dbReference type="EMBL" id="SMLM01000001">
    <property type="protein sequence ID" value="TFZ06111.1"/>
    <property type="molecule type" value="Genomic_DNA"/>
</dbReference>
<feature type="domain" description="VWFA" evidence="7">
    <location>
        <begin position="85"/>
        <end position="304"/>
    </location>
</feature>
<dbReference type="SUPFAM" id="SSF53300">
    <property type="entry name" value="vWA-like"/>
    <property type="match status" value="1"/>
</dbReference>
<proteinExistence type="predicted"/>
<dbReference type="SMART" id="SM00327">
    <property type="entry name" value="VWA"/>
    <property type="match status" value="1"/>
</dbReference>
<keyword evidence="3 6" id="KW-1133">Transmembrane helix</keyword>
<evidence type="ECO:0000256" key="3">
    <source>
        <dbReference type="ARBA" id="ARBA00022989"/>
    </source>
</evidence>
<evidence type="ECO:0000313" key="9">
    <source>
        <dbReference type="Proteomes" id="UP000298180"/>
    </source>
</evidence>
<keyword evidence="2 6" id="KW-0812">Transmembrane</keyword>
<protein>
    <submittedName>
        <fullName evidence="8">VWA domain-containing protein</fullName>
    </submittedName>
</protein>
<keyword evidence="4 6" id="KW-0472">Membrane</keyword>